<evidence type="ECO:0000256" key="2">
    <source>
        <dbReference type="ARBA" id="ARBA00005289"/>
    </source>
</evidence>
<evidence type="ECO:0000256" key="1">
    <source>
        <dbReference type="ARBA" id="ARBA00001625"/>
    </source>
</evidence>
<feature type="binding site" evidence="9">
    <location>
        <position position="87"/>
    </location>
    <ligand>
        <name>Mg(2+)</name>
        <dbReference type="ChEBI" id="CHEBI:18420"/>
        <label>2</label>
    </ligand>
</feature>
<keyword evidence="12" id="KW-1185">Reference proteome</keyword>
<dbReference type="GO" id="GO:0046854">
    <property type="term" value="P:phosphatidylinositol phosphate biosynthetic process"/>
    <property type="evidence" value="ECO:0007669"/>
    <property type="project" value="InterPro"/>
</dbReference>
<dbReference type="PANTHER" id="PTHR43028:SF5">
    <property type="entry name" value="3'(2'),5'-BISPHOSPHATE NUCLEOTIDASE 1"/>
    <property type="match status" value="1"/>
</dbReference>
<feature type="binding site" evidence="10">
    <location>
        <position position="86"/>
    </location>
    <ligand>
        <name>Mg(2+)</name>
        <dbReference type="ChEBI" id="CHEBI:18420"/>
        <label>1</label>
        <note>catalytic</note>
    </ligand>
</feature>
<dbReference type="CDD" id="cd01638">
    <property type="entry name" value="CysQ"/>
    <property type="match status" value="1"/>
</dbReference>
<feature type="binding site" evidence="10">
    <location>
        <position position="217"/>
    </location>
    <ligand>
        <name>Mg(2+)</name>
        <dbReference type="ChEBI" id="CHEBI:18420"/>
        <label>1</label>
        <note>catalytic</note>
    </ligand>
</feature>
<dbReference type="GO" id="GO:0005886">
    <property type="term" value="C:plasma membrane"/>
    <property type="evidence" value="ECO:0007669"/>
    <property type="project" value="UniProtKB-SubCell"/>
</dbReference>
<keyword evidence="5 9" id="KW-0479">Metal-binding</keyword>
<feature type="binding site" evidence="10">
    <location>
        <position position="65"/>
    </location>
    <ligand>
        <name>Mg(2+)</name>
        <dbReference type="ChEBI" id="CHEBI:18420"/>
        <label>1</label>
        <note>catalytic</note>
    </ligand>
</feature>
<dbReference type="GO" id="GO:0000287">
    <property type="term" value="F:magnesium ion binding"/>
    <property type="evidence" value="ECO:0007669"/>
    <property type="project" value="UniProtKB-UniRule"/>
</dbReference>
<feature type="binding site" evidence="10">
    <location>
        <position position="87"/>
    </location>
    <ligand>
        <name>Mg(2+)</name>
        <dbReference type="ChEBI" id="CHEBI:18420"/>
        <label>1</label>
        <note>catalytic</note>
    </ligand>
</feature>
<comment type="catalytic activity">
    <reaction evidence="1 9">
        <text>adenosine 3',5'-bisphosphate + H2O = AMP + phosphate</text>
        <dbReference type="Rhea" id="RHEA:10040"/>
        <dbReference type="ChEBI" id="CHEBI:15377"/>
        <dbReference type="ChEBI" id="CHEBI:43474"/>
        <dbReference type="ChEBI" id="CHEBI:58343"/>
        <dbReference type="ChEBI" id="CHEBI:456215"/>
        <dbReference type="EC" id="3.1.3.7"/>
    </reaction>
</comment>
<dbReference type="HAMAP" id="MF_02095">
    <property type="entry name" value="CysQ"/>
    <property type="match status" value="1"/>
</dbReference>
<dbReference type="STRING" id="655353.SAMN04488056_1322"/>
<feature type="binding site" evidence="9">
    <location>
        <position position="217"/>
    </location>
    <ligand>
        <name>substrate</name>
    </ligand>
</feature>
<dbReference type="PROSITE" id="PS00629">
    <property type="entry name" value="IMP_1"/>
    <property type="match status" value="1"/>
</dbReference>
<dbReference type="EMBL" id="FOVR01000032">
    <property type="protein sequence ID" value="SFP21186.1"/>
    <property type="molecule type" value="Genomic_DNA"/>
</dbReference>
<evidence type="ECO:0000313" key="11">
    <source>
        <dbReference type="EMBL" id="SFP21186.1"/>
    </source>
</evidence>
<comment type="similarity">
    <text evidence="2 9">Belongs to the inositol monophosphatase superfamily. CysQ family.</text>
</comment>
<keyword evidence="7 9" id="KW-0460">Magnesium</keyword>
<dbReference type="InterPro" id="IPR000760">
    <property type="entry name" value="Inositol_monophosphatase-like"/>
</dbReference>
<keyword evidence="6 9" id="KW-0378">Hydrolase</keyword>
<dbReference type="GO" id="GO:0000103">
    <property type="term" value="P:sulfate assimilation"/>
    <property type="evidence" value="ECO:0007669"/>
    <property type="project" value="TreeGrafter"/>
</dbReference>
<evidence type="ECO:0000256" key="8">
    <source>
        <dbReference type="ARBA" id="ARBA00023136"/>
    </source>
</evidence>
<evidence type="ECO:0000256" key="7">
    <source>
        <dbReference type="ARBA" id="ARBA00022842"/>
    </source>
</evidence>
<name>A0A1I5NIN2_9HYPH</name>
<dbReference type="PANTHER" id="PTHR43028">
    <property type="entry name" value="3'(2'),5'-BISPHOSPHATE NUCLEOTIDASE 1"/>
    <property type="match status" value="1"/>
</dbReference>
<reference evidence="11 12" key="1">
    <citation type="submission" date="2016-10" db="EMBL/GenBank/DDBJ databases">
        <authorList>
            <person name="de Groot N.N."/>
        </authorList>
    </citation>
    <scope>NUCLEOTIDE SEQUENCE [LARGE SCALE GENOMIC DNA]</scope>
    <source>
        <strain evidence="11 12">CGMCC 1.9157</strain>
    </source>
</reference>
<gene>
    <name evidence="9" type="primary">cysQ</name>
    <name evidence="11" type="ORF">SAMN04488056_1322</name>
</gene>
<dbReference type="PRINTS" id="PR00377">
    <property type="entry name" value="IMPHPHTASES"/>
</dbReference>
<keyword evidence="3 9" id="KW-1003">Cell membrane</keyword>
<dbReference type="Pfam" id="PF00459">
    <property type="entry name" value="Inositol_P"/>
    <property type="match status" value="1"/>
</dbReference>
<evidence type="ECO:0000256" key="4">
    <source>
        <dbReference type="ARBA" id="ARBA00022519"/>
    </source>
</evidence>
<feature type="binding site" evidence="9">
    <location>
        <position position="217"/>
    </location>
    <ligand>
        <name>Mg(2+)</name>
        <dbReference type="ChEBI" id="CHEBI:18420"/>
        <label>2</label>
    </ligand>
</feature>
<evidence type="ECO:0000256" key="10">
    <source>
        <dbReference type="PIRSR" id="PIRSR600760-2"/>
    </source>
</evidence>
<dbReference type="Proteomes" id="UP000199236">
    <property type="component" value="Unassembled WGS sequence"/>
</dbReference>
<dbReference type="InterPro" id="IPR020550">
    <property type="entry name" value="Inositol_monophosphatase_CS"/>
</dbReference>
<comment type="cofactor">
    <cofactor evidence="9 10">
        <name>Mg(2+)</name>
        <dbReference type="ChEBI" id="CHEBI:18420"/>
    </cofactor>
</comment>
<feature type="binding site" evidence="9">
    <location>
        <position position="84"/>
    </location>
    <ligand>
        <name>Mg(2+)</name>
        <dbReference type="ChEBI" id="CHEBI:18420"/>
        <label>1</label>
    </ligand>
</feature>
<dbReference type="NCBIfam" id="TIGR01331">
    <property type="entry name" value="bisphos_cysQ"/>
    <property type="match status" value="1"/>
</dbReference>
<dbReference type="Gene3D" id="3.40.190.80">
    <property type="match status" value="1"/>
</dbReference>
<feature type="binding site" evidence="9">
    <location>
        <begin position="86"/>
        <end position="89"/>
    </location>
    <ligand>
        <name>substrate</name>
    </ligand>
</feature>
<feature type="binding site" evidence="10">
    <location>
        <position position="84"/>
    </location>
    <ligand>
        <name>Mg(2+)</name>
        <dbReference type="ChEBI" id="CHEBI:18420"/>
        <label>1</label>
        <note>catalytic</note>
    </ligand>
</feature>
<keyword evidence="4 9" id="KW-0997">Cell inner membrane</keyword>
<protein>
    <recommendedName>
        <fullName evidence="9">3'(2'),5'-bisphosphate nucleotidase CysQ</fullName>
        <ecNumber evidence="9">3.1.3.7</ecNumber>
    </recommendedName>
    <alternativeName>
        <fullName evidence="9">3'(2'),5-bisphosphonucleoside 3'(2')-phosphohydrolase</fullName>
    </alternativeName>
    <alternativeName>
        <fullName evidence="9">3'-phosphoadenosine 5'-phosphate phosphatase</fullName>
        <shortName evidence="9">PAP phosphatase</shortName>
    </alternativeName>
</protein>
<dbReference type="SUPFAM" id="SSF56655">
    <property type="entry name" value="Carbohydrate phosphatase"/>
    <property type="match status" value="1"/>
</dbReference>
<evidence type="ECO:0000256" key="9">
    <source>
        <dbReference type="HAMAP-Rule" id="MF_02095"/>
    </source>
</evidence>
<organism evidence="11 12">
    <name type="scientific">Cohaesibacter marisflavi</name>
    <dbReference type="NCBI Taxonomy" id="655353"/>
    <lineage>
        <taxon>Bacteria</taxon>
        <taxon>Pseudomonadati</taxon>
        <taxon>Pseudomonadota</taxon>
        <taxon>Alphaproteobacteria</taxon>
        <taxon>Hyphomicrobiales</taxon>
        <taxon>Cohaesibacteraceae</taxon>
    </lineage>
</organism>
<dbReference type="Gene3D" id="3.30.540.10">
    <property type="entry name" value="Fructose-1,6-Bisphosphatase, subunit A, domain 1"/>
    <property type="match status" value="1"/>
</dbReference>
<feature type="binding site" evidence="9">
    <location>
        <position position="86"/>
    </location>
    <ligand>
        <name>Mg(2+)</name>
        <dbReference type="ChEBI" id="CHEBI:18420"/>
        <label>1</label>
    </ligand>
</feature>
<accession>A0A1I5NIN2</accession>
<dbReference type="InterPro" id="IPR050725">
    <property type="entry name" value="CysQ/Inositol_MonoPase"/>
</dbReference>
<evidence type="ECO:0000256" key="3">
    <source>
        <dbReference type="ARBA" id="ARBA00022475"/>
    </source>
</evidence>
<comment type="function">
    <text evidence="9">Converts adenosine-3',5'-bisphosphate (PAP) to AMP.</text>
</comment>
<dbReference type="RefSeq" id="WP_090075761.1">
    <property type="nucleotide sequence ID" value="NZ_FOVR01000032.1"/>
</dbReference>
<dbReference type="GO" id="GO:0050427">
    <property type="term" value="P:3'-phosphoadenosine 5'-phosphosulfate metabolic process"/>
    <property type="evidence" value="ECO:0007669"/>
    <property type="project" value="TreeGrafter"/>
</dbReference>
<dbReference type="EC" id="3.1.3.7" evidence="9"/>
<dbReference type="InterPro" id="IPR006240">
    <property type="entry name" value="CysQ"/>
</dbReference>
<feature type="binding site" evidence="9">
    <location>
        <position position="84"/>
    </location>
    <ligand>
        <name>Mg(2+)</name>
        <dbReference type="ChEBI" id="CHEBI:18420"/>
        <label>2</label>
    </ligand>
</feature>
<keyword evidence="8 9" id="KW-0472">Membrane</keyword>
<dbReference type="PROSITE" id="PS00630">
    <property type="entry name" value="IMP_2"/>
    <property type="match status" value="1"/>
</dbReference>
<evidence type="ECO:0000256" key="6">
    <source>
        <dbReference type="ARBA" id="ARBA00022801"/>
    </source>
</evidence>
<sequence length="262" mass="28280">MTPFLKSLIEAALCASETILDIYETDFDVEIKGDDSPVTQADKAAEAVILKHLAALAPDIPVVAEESAAEGNIPDVDGDFFLVDPLDGTKEFIKKNGEFTVNIALIRDNVPVMGVIFTPAKGWLYAGDVSTGCWQGDVADPRTSHAIENWHEIKTRPTTDKVDVVGSRSHHTPEAEAYLKDFTVGEQKSIGSSLKFCLLAAGEADLYPRFGRTMEWDTAAGDAILSAAGGTVITPDGKRLQYGKVVQDDAPFANPFFIAKTF</sequence>
<proteinExistence type="inferred from homology"/>
<dbReference type="GO" id="GO:0008441">
    <property type="term" value="F:3'(2'),5'-bisphosphate nucleotidase activity"/>
    <property type="evidence" value="ECO:0007669"/>
    <property type="project" value="UniProtKB-UniRule"/>
</dbReference>
<evidence type="ECO:0000313" key="12">
    <source>
        <dbReference type="Proteomes" id="UP000199236"/>
    </source>
</evidence>
<dbReference type="InterPro" id="IPR020583">
    <property type="entry name" value="Inositol_monoP_metal-BS"/>
</dbReference>
<feature type="binding site" evidence="9">
    <location>
        <position position="65"/>
    </location>
    <ligand>
        <name>substrate</name>
    </ligand>
</feature>
<comment type="subcellular location">
    <subcellularLocation>
        <location evidence="9">Cell inner membrane</location>
        <topology evidence="9">Peripheral membrane protein</topology>
        <orientation evidence="9">Cytoplasmic side</orientation>
    </subcellularLocation>
</comment>
<dbReference type="OrthoDB" id="9785695at2"/>
<evidence type="ECO:0000256" key="5">
    <source>
        <dbReference type="ARBA" id="ARBA00022723"/>
    </source>
</evidence>
<feature type="binding site" evidence="9">
    <location>
        <position position="65"/>
    </location>
    <ligand>
        <name>Mg(2+)</name>
        <dbReference type="ChEBI" id="CHEBI:18420"/>
        <label>1</label>
    </ligand>
</feature>
<dbReference type="AlphaFoldDB" id="A0A1I5NIN2"/>